<accession>A0A2I7SJU4</accession>
<dbReference type="RefSeq" id="WP_102996126.1">
    <property type="nucleotide sequence ID" value="NZ_CP025938.1"/>
</dbReference>
<dbReference type="Proteomes" id="UP000236592">
    <property type="component" value="Chromosome"/>
</dbReference>
<name>A0A2I7SJU4_9FLAO</name>
<protein>
    <recommendedName>
        <fullName evidence="3">Type VI secretion system baseplate subunit TssK</fullName>
    </recommendedName>
</protein>
<gene>
    <name evidence="1" type="ORF">C1A40_12185</name>
</gene>
<dbReference type="OrthoDB" id="1090702at2"/>
<evidence type="ECO:0000313" key="1">
    <source>
        <dbReference type="EMBL" id="AUS06163.1"/>
    </source>
</evidence>
<sequence length="382" mass="43946">MAYKHRINWVDGMKINKDHFIGFEDAMMQQMMQMNRRFVNQNNYGLLPHTKSNEDAVKLSISIDGMDTLSVVIHKCFAVTLGGLHIEIDDRIQDAQEISERINIREFIKNDTSQIGYVLLAANPFQRVAIGEVNSGEEPYRRPYVLQGYEMTLVSEKDLNTNDTGLNNIVVAKVLQDGDSVNLVDDYIPPCTSIQGHSELKQTYIDVDVYLNKMEWYGLQIILKIQQKNQTNELSQIVLSIAKEVLYYLRSTMSSFRNMDKYAPPIDMITKVMSLARIIKGGIDLSIGSGKENLLNYISDWCDVSQVTFENVIDNMVNLEYCHYDSAQAIEKVSEFTLLTHSLFKKLNELEYIGKKSDSSIFVKEDVIIKEPEKKRRRFFME</sequence>
<dbReference type="EMBL" id="CP025938">
    <property type="protein sequence ID" value="AUS06163.1"/>
    <property type="molecule type" value="Genomic_DNA"/>
</dbReference>
<evidence type="ECO:0008006" key="3">
    <source>
        <dbReference type="Google" id="ProtNLM"/>
    </source>
</evidence>
<keyword evidence="2" id="KW-1185">Reference proteome</keyword>
<organism evidence="1 2">
    <name type="scientific">Pseudotamlana carrageenivorans</name>
    <dbReference type="NCBI Taxonomy" id="2069432"/>
    <lineage>
        <taxon>Bacteria</taxon>
        <taxon>Pseudomonadati</taxon>
        <taxon>Bacteroidota</taxon>
        <taxon>Flavobacteriia</taxon>
        <taxon>Flavobacteriales</taxon>
        <taxon>Flavobacteriaceae</taxon>
        <taxon>Pseudotamlana</taxon>
    </lineage>
</organism>
<evidence type="ECO:0000313" key="2">
    <source>
        <dbReference type="Proteomes" id="UP000236592"/>
    </source>
</evidence>
<dbReference type="KEGG" id="taj:C1A40_12185"/>
<dbReference type="AlphaFoldDB" id="A0A2I7SJU4"/>
<reference evidence="2" key="1">
    <citation type="submission" date="2018-01" db="EMBL/GenBank/DDBJ databases">
        <title>Complete genome of Tamlana sp. UJ94.</title>
        <authorList>
            <person name="Jung J."/>
            <person name="Chung D."/>
            <person name="Bae S.S."/>
            <person name="Baek K."/>
        </authorList>
    </citation>
    <scope>NUCLEOTIDE SEQUENCE [LARGE SCALE GENOMIC DNA]</scope>
    <source>
        <strain evidence="2">UJ94</strain>
    </source>
</reference>
<proteinExistence type="predicted"/>